<sequence length="406" mass="47287">MVRDEDEVEKWQDRIDKINNKLCDKYYDLRDNQMLQVGSIGRGTAITKTSDYDVIFKLPREVYSRFDSHENNGQSKLLQEVKEEIRKLYSSTNIKGDGQVVVISFTDGRIELVPGFEQTDGSFKFPDSHGDGSWKTTKPIPEIEKSREMKNQTNGIFNYLCYLMRQWKNHIGFSFKGLLIDTMVCDYLDENDDFRDKSEFDLLKDLFEFLTKQDKERVCWLALGSNQKITNDDGGKFITKAKKALKKFDDEDEEKVLHELFGYKKKETKAASEQFIEDLGYKVDIRYNLKLDCDVSQPGMLTRKLSDFLSSHWKILGGRRLRFYVANARQFYDLGLNVEYYWKVRNVGAEAKRRNCERGQIKRGDKTHEEPTSFNGNHYVECYAVVDDVVVARGRIDVPIDVVKGM</sequence>
<gene>
    <name evidence="3" type="ORF">RT41_GL000254</name>
</gene>
<dbReference type="SUPFAM" id="SSF81301">
    <property type="entry name" value="Nucleotidyltransferase"/>
    <property type="match status" value="1"/>
</dbReference>
<keyword evidence="1" id="KW-0051">Antiviral defense</keyword>
<evidence type="ECO:0000313" key="3">
    <source>
        <dbReference type="EMBL" id="PCS01490.1"/>
    </source>
</evidence>
<keyword evidence="4" id="KW-1185">Reference proteome</keyword>
<dbReference type="GO" id="GO:0051607">
    <property type="term" value="P:defense response to virus"/>
    <property type="evidence" value="ECO:0007669"/>
    <property type="project" value="UniProtKB-KW"/>
</dbReference>
<dbReference type="InterPro" id="IPR043519">
    <property type="entry name" value="NT_sf"/>
</dbReference>
<dbReference type="Gene3D" id="3.30.460.10">
    <property type="entry name" value="Beta Polymerase, domain 2"/>
    <property type="match status" value="1"/>
</dbReference>
<evidence type="ECO:0000259" key="2">
    <source>
        <dbReference type="Pfam" id="PF18134"/>
    </source>
</evidence>
<dbReference type="AlphaFoldDB" id="A0A2A5RPW3"/>
<dbReference type="GO" id="GO:0016779">
    <property type="term" value="F:nucleotidyltransferase activity"/>
    <property type="evidence" value="ECO:0007669"/>
    <property type="project" value="InterPro"/>
</dbReference>
<evidence type="ECO:0000256" key="1">
    <source>
        <dbReference type="ARBA" id="ARBA00023118"/>
    </source>
</evidence>
<organism evidence="3 4">
    <name type="scientific">Lactococcus fujiensis JCM 16395</name>
    <dbReference type="NCBI Taxonomy" id="1291764"/>
    <lineage>
        <taxon>Bacteria</taxon>
        <taxon>Bacillati</taxon>
        <taxon>Bacillota</taxon>
        <taxon>Bacilli</taxon>
        <taxon>Lactobacillales</taxon>
        <taxon>Streptococcaceae</taxon>
        <taxon>Lactococcus</taxon>
    </lineage>
</organism>
<dbReference type="InterPro" id="IPR006116">
    <property type="entry name" value="NT_2-5OAS_ClassI-CCAase"/>
</dbReference>
<dbReference type="EMBL" id="JXJU01000001">
    <property type="protein sequence ID" value="PCS01490.1"/>
    <property type="molecule type" value="Genomic_DNA"/>
</dbReference>
<reference evidence="3 4" key="1">
    <citation type="submission" date="2014-12" db="EMBL/GenBank/DDBJ databases">
        <title>Draft genome sequences of 10 type strains of Lactococcus.</title>
        <authorList>
            <person name="Sun Z."/>
            <person name="Zhong Z."/>
            <person name="Liu W."/>
            <person name="Zhang W."/>
            <person name="Zhang H."/>
        </authorList>
    </citation>
    <scope>NUCLEOTIDE SEQUENCE [LARGE SCALE GENOMIC DNA]</scope>
    <source>
        <strain evidence="3 4">JCM 16395</strain>
    </source>
</reference>
<dbReference type="STRING" id="1291764.GCA_001311235_00213"/>
<comment type="caution">
    <text evidence="3">The sequence shown here is derived from an EMBL/GenBank/DDBJ whole genome shotgun (WGS) entry which is preliminary data.</text>
</comment>
<dbReference type="CDD" id="cd05400">
    <property type="entry name" value="NT_2-5OAS_ClassI-CCAase"/>
    <property type="match status" value="1"/>
</dbReference>
<feature type="domain" description="Adenylyl/Guanylyl and SMODS C-terminal sensor" evidence="2">
    <location>
        <begin position="272"/>
        <end position="400"/>
    </location>
</feature>
<name>A0A2A5RPW3_9LACT</name>
<proteinExistence type="predicted"/>
<accession>A0A2A5RPW3</accession>
<protein>
    <recommendedName>
        <fullName evidence="2">Adenylyl/Guanylyl and SMODS C-terminal sensor domain-containing protein</fullName>
    </recommendedName>
</protein>
<dbReference type="Pfam" id="PF18144">
    <property type="entry name" value="SMODS"/>
    <property type="match status" value="1"/>
</dbReference>
<dbReference type="Proteomes" id="UP000218181">
    <property type="component" value="Unassembled WGS sequence"/>
</dbReference>
<dbReference type="InterPro" id="IPR040511">
    <property type="entry name" value="AGS_C"/>
</dbReference>
<dbReference type="Pfam" id="PF18134">
    <property type="entry name" value="AGS_C"/>
    <property type="match status" value="1"/>
</dbReference>
<evidence type="ECO:0000313" key="4">
    <source>
        <dbReference type="Proteomes" id="UP000218181"/>
    </source>
</evidence>